<dbReference type="GO" id="GO:0004418">
    <property type="term" value="F:hydroxymethylbilane synthase activity"/>
    <property type="evidence" value="ECO:0007669"/>
    <property type="project" value="UniProtKB-UniRule"/>
</dbReference>
<comment type="function">
    <text evidence="1 8">Tetrapolymerization of the monopyrrole PBG into the hydroxymethylbilane pre-uroporphyrinogen in several discrete steps.</text>
</comment>
<evidence type="ECO:0000256" key="8">
    <source>
        <dbReference type="HAMAP-Rule" id="MF_00260"/>
    </source>
</evidence>
<protein>
    <recommendedName>
        <fullName evidence="8">Porphobilinogen deaminase</fullName>
        <shortName evidence="8">PBG</shortName>
        <ecNumber evidence="8">2.5.1.61</ecNumber>
    </recommendedName>
    <alternativeName>
        <fullName evidence="8">Hydroxymethylbilane synthase</fullName>
        <shortName evidence="8">HMBS</shortName>
    </alternativeName>
    <alternativeName>
        <fullName evidence="8">Pre-uroporphyrinogen synthase</fullName>
    </alternativeName>
</protein>
<dbReference type="InterPro" id="IPR022417">
    <property type="entry name" value="Porphobilin_deaminase_N"/>
</dbReference>
<dbReference type="AlphaFoldDB" id="A0A2I1N9M6"/>
<comment type="miscellaneous">
    <text evidence="8">The porphobilinogen subunits are added to the dipyrromethane group.</text>
</comment>
<dbReference type="Pfam" id="PF03900">
    <property type="entry name" value="Porphobil_deamC"/>
    <property type="match status" value="1"/>
</dbReference>
<comment type="catalytic activity">
    <reaction evidence="7 8">
        <text>4 porphobilinogen + H2O = hydroxymethylbilane + 4 NH4(+)</text>
        <dbReference type="Rhea" id="RHEA:13185"/>
        <dbReference type="ChEBI" id="CHEBI:15377"/>
        <dbReference type="ChEBI" id="CHEBI:28938"/>
        <dbReference type="ChEBI" id="CHEBI:57845"/>
        <dbReference type="ChEBI" id="CHEBI:58126"/>
        <dbReference type="EC" id="2.5.1.61"/>
    </reaction>
</comment>
<reference evidence="11 12" key="1">
    <citation type="submission" date="2017-12" db="EMBL/GenBank/DDBJ databases">
        <title>Phylogenetic diversity of female urinary microbiome.</title>
        <authorList>
            <person name="Thomas-White K."/>
            <person name="Wolfe A.J."/>
        </authorList>
    </citation>
    <scope>NUCLEOTIDE SEQUENCE [LARGE SCALE GENOMIC DNA]</scope>
    <source>
        <strain evidence="11 12">UMB0112</strain>
    </source>
</reference>
<dbReference type="Gene3D" id="3.40.190.10">
    <property type="entry name" value="Periplasmic binding protein-like II"/>
    <property type="match status" value="2"/>
</dbReference>
<evidence type="ECO:0000256" key="1">
    <source>
        <dbReference type="ARBA" id="ARBA00002869"/>
    </source>
</evidence>
<dbReference type="CDD" id="cd13646">
    <property type="entry name" value="PBP2_EcHMBS_like"/>
    <property type="match status" value="1"/>
</dbReference>
<proteinExistence type="inferred from homology"/>
<dbReference type="UniPathway" id="UPA00251">
    <property type="reaction ID" value="UER00319"/>
</dbReference>
<feature type="domain" description="Porphobilinogen deaminase N-terminal" evidence="9">
    <location>
        <begin position="4"/>
        <end position="209"/>
    </location>
</feature>
<dbReference type="PRINTS" id="PR00151">
    <property type="entry name" value="PORPHBDMNASE"/>
</dbReference>
<evidence type="ECO:0000256" key="6">
    <source>
        <dbReference type="ARBA" id="ARBA00023244"/>
    </source>
</evidence>
<dbReference type="GO" id="GO:0006782">
    <property type="term" value="P:protoporphyrinogen IX biosynthetic process"/>
    <property type="evidence" value="ECO:0007669"/>
    <property type="project" value="UniProtKB-UniRule"/>
</dbReference>
<comment type="pathway">
    <text evidence="2">Porphyrin-containing compound metabolism; protoporphyrin-IX biosynthesis; coproporphyrinogen-III from 5-aminolevulinate: step 2/4.</text>
</comment>
<evidence type="ECO:0000256" key="2">
    <source>
        <dbReference type="ARBA" id="ARBA00004735"/>
    </source>
</evidence>
<dbReference type="GO" id="GO:0005737">
    <property type="term" value="C:cytoplasm"/>
    <property type="evidence" value="ECO:0007669"/>
    <property type="project" value="UniProtKB-UniRule"/>
</dbReference>
<dbReference type="InterPro" id="IPR000860">
    <property type="entry name" value="HemC"/>
</dbReference>
<dbReference type="Gene3D" id="3.30.160.40">
    <property type="entry name" value="Porphobilinogen deaminase, C-terminal domain"/>
    <property type="match status" value="1"/>
</dbReference>
<evidence type="ECO:0000256" key="4">
    <source>
        <dbReference type="ARBA" id="ARBA00011245"/>
    </source>
</evidence>
<name>A0A2I1N9M6_9BACT</name>
<dbReference type="PIRSF" id="PIRSF001438">
    <property type="entry name" value="4pyrrol_synth_OHMeBilane_synth"/>
    <property type="match status" value="1"/>
</dbReference>
<dbReference type="EC" id="2.5.1.61" evidence="8"/>
<dbReference type="Proteomes" id="UP000234639">
    <property type="component" value="Unassembled WGS sequence"/>
</dbReference>
<dbReference type="RefSeq" id="WP_101637462.1">
    <property type="nucleotide sequence ID" value="NZ_PKHU01000005.1"/>
</dbReference>
<comment type="similarity">
    <text evidence="3 8">Belongs to the HMBS family.</text>
</comment>
<dbReference type="SUPFAM" id="SSF53850">
    <property type="entry name" value="Periplasmic binding protein-like II"/>
    <property type="match status" value="1"/>
</dbReference>
<evidence type="ECO:0000313" key="12">
    <source>
        <dbReference type="Proteomes" id="UP000234639"/>
    </source>
</evidence>
<accession>A0A2I1N9M6</accession>
<organism evidence="11 12">
    <name type="scientific">Campylobacter ureolyticus</name>
    <dbReference type="NCBI Taxonomy" id="827"/>
    <lineage>
        <taxon>Bacteria</taxon>
        <taxon>Pseudomonadati</taxon>
        <taxon>Campylobacterota</taxon>
        <taxon>Epsilonproteobacteria</taxon>
        <taxon>Campylobacterales</taxon>
        <taxon>Campylobacteraceae</taxon>
        <taxon>Campylobacter</taxon>
    </lineage>
</organism>
<dbReference type="EMBL" id="PKHU01000005">
    <property type="protein sequence ID" value="PKZ29072.1"/>
    <property type="molecule type" value="Genomic_DNA"/>
</dbReference>
<keyword evidence="5 8" id="KW-0808">Transferase</keyword>
<keyword evidence="6 8" id="KW-0627">Porphyrin biosynthesis</keyword>
<evidence type="ECO:0000259" key="9">
    <source>
        <dbReference type="Pfam" id="PF01379"/>
    </source>
</evidence>
<dbReference type="Pfam" id="PF01379">
    <property type="entry name" value="Porphobil_deam"/>
    <property type="match status" value="1"/>
</dbReference>
<feature type="domain" description="Porphobilinogen deaminase C-terminal" evidence="10">
    <location>
        <begin position="224"/>
        <end position="293"/>
    </location>
</feature>
<dbReference type="SUPFAM" id="SSF54782">
    <property type="entry name" value="Porphobilinogen deaminase (hydroxymethylbilane synthase), C-terminal domain"/>
    <property type="match status" value="1"/>
</dbReference>
<dbReference type="PANTHER" id="PTHR11557">
    <property type="entry name" value="PORPHOBILINOGEN DEAMINASE"/>
    <property type="match status" value="1"/>
</dbReference>
<sequence>MKKLIIASRKSALAMWQSEFIKSEIEKEHKLEVEIKSMKTKGDVILDSPLSKIGGKGLFTKELEVSMLNGESHLAVHSLKDVPMEFPDGLILGAVSKREDERDALVSEKFVSIKDLPNGARVGTTSLRRQMQIKILRPDIKILPLRGNVNTRIKKLKDGEFDAIILAVAGISRIGLDKEVKHIYKFSKDEMIPAMGQGVLGIECPDNSEILSLISFINDKKALIEITIERAFVGALEGGCQVPIGVNAEVIDDNIKINAVVGLPDGSKFIKKSIIINKDEFKTAGKNLADEFIKEGAKELLKEAEKMANNS</sequence>
<dbReference type="PROSITE" id="PS00533">
    <property type="entry name" value="PORPHOBILINOGEN_DEAM"/>
    <property type="match status" value="1"/>
</dbReference>
<comment type="subunit">
    <text evidence="4 8">Monomer.</text>
</comment>
<dbReference type="FunFam" id="3.40.190.10:FF:000005">
    <property type="entry name" value="Porphobilinogen deaminase"/>
    <property type="match status" value="1"/>
</dbReference>
<evidence type="ECO:0000313" key="11">
    <source>
        <dbReference type="EMBL" id="PKZ29072.1"/>
    </source>
</evidence>
<evidence type="ECO:0000259" key="10">
    <source>
        <dbReference type="Pfam" id="PF03900"/>
    </source>
</evidence>
<evidence type="ECO:0000256" key="7">
    <source>
        <dbReference type="ARBA" id="ARBA00048169"/>
    </source>
</evidence>
<feature type="modified residue" description="S-(dipyrrolylmethanemethyl)cysteine" evidence="8">
    <location>
        <position position="240"/>
    </location>
</feature>
<evidence type="ECO:0000256" key="5">
    <source>
        <dbReference type="ARBA" id="ARBA00022679"/>
    </source>
</evidence>
<comment type="cofactor">
    <cofactor evidence="8">
        <name>dipyrromethane</name>
        <dbReference type="ChEBI" id="CHEBI:60342"/>
    </cofactor>
    <text evidence="8">Binds 1 dipyrromethane group covalently.</text>
</comment>
<dbReference type="InterPro" id="IPR022419">
    <property type="entry name" value="Porphobilin_deaminase_cofac_BS"/>
</dbReference>
<dbReference type="PANTHER" id="PTHR11557:SF0">
    <property type="entry name" value="PORPHOBILINOGEN DEAMINASE"/>
    <property type="match status" value="1"/>
</dbReference>
<comment type="caution">
    <text evidence="11">The sequence shown here is derived from an EMBL/GenBank/DDBJ whole genome shotgun (WGS) entry which is preliminary data.</text>
</comment>
<gene>
    <name evidence="8" type="primary">hemC</name>
    <name evidence="11" type="ORF">CYJ41_06490</name>
</gene>
<dbReference type="HAMAP" id="MF_00260">
    <property type="entry name" value="Porphobil_deam"/>
    <property type="match status" value="1"/>
</dbReference>
<dbReference type="InterPro" id="IPR036803">
    <property type="entry name" value="Porphobilinogen_deaminase_C_sf"/>
</dbReference>
<evidence type="ECO:0000256" key="3">
    <source>
        <dbReference type="ARBA" id="ARBA00005638"/>
    </source>
</evidence>
<dbReference type="FunFam" id="3.40.190.10:FF:000004">
    <property type="entry name" value="Porphobilinogen deaminase"/>
    <property type="match status" value="1"/>
</dbReference>
<dbReference type="InterPro" id="IPR022418">
    <property type="entry name" value="Porphobilinogen_deaminase_C"/>
</dbReference>
<dbReference type="NCBIfam" id="TIGR00212">
    <property type="entry name" value="hemC"/>
    <property type="match status" value="1"/>
</dbReference>